<proteinExistence type="inferred from homology"/>
<dbReference type="PANTHER" id="PTHR46743">
    <property type="entry name" value="TEICHOIC ACIDS EXPORT ATP-BINDING PROTEIN TAGH"/>
    <property type="match status" value="1"/>
</dbReference>
<dbReference type="Gene3D" id="3.40.50.300">
    <property type="entry name" value="P-loop containing nucleotide triphosphate hydrolases"/>
    <property type="match status" value="1"/>
</dbReference>
<evidence type="ECO:0000259" key="5">
    <source>
        <dbReference type="PROSITE" id="PS50893"/>
    </source>
</evidence>
<dbReference type="PANTHER" id="PTHR46743:SF2">
    <property type="entry name" value="TEICHOIC ACIDS EXPORT ATP-BINDING PROTEIN TAGH"/>
    <property type="match status" value="1"/>
</dbReference>
<dbReference type="OrthoDB" id="9778870at2"/>
<evidence type="ECO:0000256" key="3">
    <source>
        <dbReference type="ARBA" id="ARBA00022741"/>
    </source>
</evidence>
<dbReference type="Gene3D" id="2.70.50.60">
    <property type="entry name" value="abc- transporter (atp binding component) like domain"/>
    <property type="match status" value="1"/>
</dbReference>
<dbReference type="InterPro" id="IPR015860">
    <property type="entry name" value="ABC_transpr_TagH-like"/>
</dbReference>
<dbReference type="AlphaFoldDB" id="A0A1S6J014"/>
<dbReference type="Proteomes" id="UP000189464">
    <property type="component" value="Chromosome"/>
</dbReference>
<dbReference type="GO" id="GO:0005524">
    <property type="term" value="F:ATP binding"/>
    <property type="evidence" value="ECO:0007669"/>
    <property type="project" value="UniProtKB-KW"/>
</dbReference>
<dbReference type="CDD" id="cd10147">
    <property type="entry name" value="Wzt_C-like"/>
    <property type="match status" value="1"/>
</dbReference>
<reference evidence="6 7" key="1">
    <citation type="journal article" date="2016" name="Int. J. Syst. Evol. Microbiol.">
        <title>Desulfotomaculum ferrireducens sp. nov., a moderately thermophilic sulfate-reducing and dissimilatory Fe(III)-reducing bacterium isolated from compost.</title>
        <authorList>
            <person name="Yang G."/>
            <person name="Guo J."/>
            <person name="Zhuang L."/>
            <person name="Yuan Y."/>
            <person name="Zhou S."/>
        </authorList>
    </citation>
    <scope>NUCLEOTIDE SEQUENCE [LARGE SCALE GENOMIC DNA]</scope>
    <source>
        <strain evidence="6 7">GSS09</strain>
    </source>
</reference>
<dbReference type="CDD" id="cd03220">
    <property type="entry name" value="ABC_KpsT_Wzt"/>
    <property type="match status" value="1"/>
</dbReference>
<dbReference type="InterPro" id="IPR029439">
    <property type="entry name" value="Wzt_C"/>
</dbReference>
<keyword evidence="3" id="KW-0547">Nucleotide-binding</keyword>
<gene>
    <name evidence="6" type="ORF">B0537_15570</name>
</gene>
<keyword evidence="4" id="KW-0067">ATP-binding</keyword>
<evidence type="ECO:0000313" key="7">
    <source>
        <dbReference type="Proteomes" id="UP000189464"/>
    </source>
</evidence>
<sequence>MDTAISLRNIGKMYKLYYKQQDKIIEAFGLESLFFWKKNNFQEFWALRNINLDIKKGERVGIIGKNGAGKSTLLKIISGNISPSEGSVYVNGKIQALMELGTGFHPEFTGRENIKSSLIYHGFSPKKIKQLEEEIIDFTELEDFINQPIKYYSAGMYARLAFAVSTVLEPEILIIDEILGAGDASFTTKCSLRMKKLTQETGATVLFVSHSMDSVLEICNRAILINQGMLKYDSDPLTVSKIYNKMIRLEDELVLRAKEARLRKKDCRAINELSNEFVPLLFRFCVDKDHPTSRHIFYKISLSCDDNEIANLMVGAPMDNDTNSLNKIIDGKGMMDWGKSQHKGGDFFRAYQNEEGIYCHAPFQLCIPKHLIAHENIRLKINADIDKSEKVHLDLWIKDNYERVSTLDSSQDFFDISLSPYISRIGGERKNLSENQDVQQLEKENNFSEVVENTDLEENNRKTEYSYEVFKENNSIYGTQEVIVKSVDILDKNNTSKRLFFIGEDLRFKIDLYAKEKIRFFVLVISILSTEGKPIGQVYCKSSDLGINEIVGSETIYAAYQPLRIGSGEYMVSIGVFKHYDLNVERENESYCVVDRAVFFKVTQPESIKKGLGAFAHSCTWQYKDIYLTYDPTDHYKSS</sequence>
<dbReference type="GO" id="GO:0140359">
    <property type="term" value="F:ABC-type transporter activity"/>
    <property type="evidence" value="ECO:0007669"/>
    <property type="project" value="InterPro"/>
</dbReference>
<accession>A0A1S6J014</accession>
<comment type="similarity">
    <text evidence="1">Belongs to the ABC transporter superfamily.</text>
</comment>
<evidence type="ECO:0000313" key="6">
    <source>
        <dbReference type="EMBL" id="AQS60359.1"/>
    </source>
</evidence>
<feature type="domain" description="ABC transporter" evidence="5">
    <location>
        <begin position="28"/>
        <end position="252"/>
    </location>
</feature>
<organism evidence="6 7">
    <name type="scientific">Desulforamulus ferrireducens</name>
    <dbReference type="NCBI Taxonomy" id="1833852"/>
    <lineage>
        <taxon>Bacteria</taxon>
        <taxon>Bacillati</taxon>
        <taxon>Bacillota</taxon>
        <taxon>Clostridia</taxon>
        <taxon>Eubacteriales</taxon>
        <taxon>Peptococcaceae</taxon>
        <taxon>Desulforamulus</taxon>
    </lineage>
</organism>
<dbReference type="GO" id="GO:0016887">
    <property type="term" value="F:ATP hydrolysis activity"/>
    <property type="evidence" value="ECO:0007669"/>
    <property type="project" value="InterPro"/>
</dbReference>
<keyword evidence="7" id="KW-1185">Reference proteome</keyword>
<dbReference type="SUPFAM" id="SSF52540">
    <property type="entry name" value="P-loop containing nucleoside triphosphate hydrolases"/>
    <property type="match status" value="1"/>
</dbReference>
<dbReference type="PROSITE" id="PS50893">
    <property type="entry name" value="ABC_TRANSPORTER_2"/>
    <property type="match status" value="1"/>
</dbReference>
<dbReference type="InterPro" id="IPR003593">
    <property type="entry name" value="AAA+_ATPase"/>
</dbReference>
<name>A0A1S6J014_9FIRM</name>
<dbReference type="Pfam" id="PF00005">
    <property type="entry name" value="ABC_tran"/>
    <property type="match status" value="1"/>
</dbReference>
<dbReference type="KEGG" id="dfg:B0537_15570"/>
<dbReference type="GO" id="GO:0016020">
    <property type="term" value="C:membrane"/>
    <property type="evidence" value="ECO:0007669"/>
    <property type="project" value="InterPro"/>
</dbReference>
<protein>
    <recommendedName>
        <fullName evidence="5">ABC transporter domain-containing protein</fullName>
    </recommendedName>
</protein>
<dbReference type="Pfam" id="PF14524">
    <property type="entry name" value="Wzt_C"/>
    <property type="match status" value="1"/>
</dbReference>
<keyword evidence="2" id="KW-0813">Transport</keyword>
<dbReference type="InterPro" id="IPR050683">
    <property type="entry name" value="Bact_Polysacc_Export_ATP-bd"/>
</dbReference>
<dbReference type="EMBL" id="CP019698">
    <property type="protein sequence ID" value="AQS60359.1"/>
    <property type="molecule type" value="Genomic_DNA"/>
</dbReference>
<dbReference type="STRING" id="1833852.B0537_15570"/>
<evidence type="ECO:0000256" key="1">
    <source>
        <dbReference type="ARBA" id="ARBA00005417"/>
    </source>
</evidence>
<evidence type="ECO:0000256" key="2">
    <source>
        <dbReference type="ARBA" id="ARBA00022448"/>
    </source>
</evidence>
<dbReference type="InterPro" id="IPR027417">
    <property type="entry name" value="P-loop_NTPase"/>
</dbReference>
<dbReference type="RefSeq" id="WP_077715389.1">
    <property type="nucleotide sequence ID" value="NZ_CP019698.1"/>
</dbReference>
<evidence type="ECO:0000256" key="4">
    <source>
        <dbReference type="ARBA" id="ARBA00022840"/>
    </source>
</evidence>
<dbReference type="SMART" id="SM00382">
    <property type="entry name" value="AAA"/>
    <property type="match status" value="1"/>
</dbReference>
<dbReference type="InterPro" id="IPR003439">
    <property type="entry name" value="ABC_transporter-like_ATP-bd"/>
</dbReference>